<protein>
    <recommendedName>
        <fullName evidence="3">DUF3240 domain-containing protein</fullName>
    </recommendedName>
</protein>
<dbReference type="Gene3D" id="3.30.70.120">
    <property type="match status" value="1"/>
</dbReference>
<accession>A0A512LC70</accession>
<dbReference type="OrthoDB" id="9180928at2"/>
<dbReference type="Pfam" id="PF11582">
    <property type="entry name" value="DUF3240"/>
    <property type="match status" value="1"/>
</dbReference>
<sequence>MSDINHTQLTLILPMALEEAVLDTLLEHPEWVSGFTSMEVSGHGQSQTCDTAAEKVRGRARRVRIDTVMQHADAVQLLALLKSIWPHPEVAYWMTDVQEFGRFV</sequence>
<organism evidence="1 2">
    <name type="scientific">Sulfuriferula plumbiphila</name>
    <dbReference type="NCBI Taxonomy" id="171865"/>
    <lineage>
        <taxon>Bacteria</taxon>
        <taxon>Pseudomonadati</taxon>
        <taxon>Pseudomonadota</taxon>
        <taxon>Betaproteobacteria</taxon>
        <taxon>Nitrosomonadales</taxon>
        <taxon>Sulfuricellaceae</taxon>
        <taxon>Sulfuriferula</taxon>
    </lineage>
</organism>
<dbReference type="Proteomes" id="UP000321337">
    <property type="component" value="Unassembled WGS sequence"/>
</dbReference>
<dbReference type="RefSeq" id="WP_147075010.1">
    <property type="nucleotide sequence ID" value="NZ_AP021884.1"/>
</dbReference>
<reference evidence="1 2" key="1">
    <citation type="submission" date="2019-07" db="EMBL/GenBank/DDBJ databases">
        <title>Whole genome shotgun sequence of Thiobacillus plumbophilus NBRC 107929.</title>
        <authorList>
            <person name="Hosoyama A."/>
            <person name="Uohara A."/>
            <person name="Ohji S."/>
            <person name="Ichikawa N."/>
        </authorList>
    </citation>
    <scope>NUCLEOTIDE SEQUENCE [LARGE SCALE GENOMIC DNA]</scope>
    <source>
        <strain evidence="1 2">NBRC 107929</strain>
    </source>
</reference>
<dbReference type="AlphaFoldDB" id="A0A512LC70"/>
<name>A0A512LC70_9PROT</name>
<evidence type="ECO:0000313" key="1">
    <source>
        <dbReference type="EMBL" id="GEP32075.1"/>
    </source>
</evidence>
<keyword evidence="2" id="KW-1185">Reference proteome</keyword>
<proteinExistence type="predicted"/>
<evidence type="ECO:0008006" key="3">
    <source>
        <dbReference type="Google" id="ProtNLM"/>
    </source>
</evidence>
<comment type="caution">
    <text evidence="1">The sequence shown here is derived from an EMBL/GenBank/DDBJ whole genome shotgun (WGS) entry which is preliminary data.</text>
</comment>
<dbReference type="InterPro" id="IPR021634">
    <property type="entry name" value="DUF3240"/>
</dbReference>
<evidence type="ECO:0000313" key="2">
    <source>
        <dbReference type="Proteomes" id="UP000321337"/>
    </source>
</evidence>
<dbReference type="InterPro" id="IPR015867">
    <property type="entry name" value="N-reg_PII/ATP_PRibTrfase_C"/>
</dbReference>
<dbReference type="EMBL" id="BKAD01000046">
    <property type="protein sequence ID" value="GEP32075.1"/>
    <property type="molecule type" value="Genomic_DNA"/>
</dbReference>
<gene>
    <name evidence="1" type="ORF">TPL01_32130</name>
</gene>